<evidence type="ECO:0000256" key="1">
    <source>
        <dbReference type="ARBA" id="ARBA00000185"/>
    </source>
</evidence>
<evidence type="ECO:0000313" key="9">
    <source>
        <dbReference type="EMBL" id="MBC8562987.1"/>
    </source>
</evidence>
<protein>
    <recommendedName>
        <fullName evidence="3">DNA topoisomerase (ATP-hydrolyzing)</fullName>
        <ecNumber evidence="3">5.6.2.2</ecNumber>
    </recommendedName>
</protein>
<dbReference type="InterPro" id="IPR006691">
    <property type="entry name" value="GyrA/parC_rep"/>
</dbReference>
<name>A0ABR7N4J1_9FIRM</name>
<evidence type="ECO:0000256" key="3">
    <source>
        <dbReference type="ARBA" id="ARBA00012895"/>
    </source>
</evidence>
<dbReference type="InterPro" id="IPR050220">
    <property type="entry name" value="Type_II_DNA_Topoisomerases"/>
</dbReference>
<dbReference type="SUPFAM" id="SSF101904">
    <property type="entry name" value="GyrA/ParC C-terminal domain-like"/>
    <property type="match status" value="1"/>
</dbReference>
<dbReference type="PROSITE" id="PS52040">
    <property type="entry name" value="TOPO_IIA"/>
    <property type="match status" value="1"/>
</dbReference>
<comment type="caution">
    <text evidence="9">The sequence shown here is derived from an EMBL/GenBank/DDBJ whole genome shotgun (WGS) entry which is preliminary data.</text>
</comment>
<dbReference type="SMART" id="SM00434">
    <property type="entry name" value="TOP4c"/>
    <property type="match status" value="1"/>
</dbReference>
<comment type="catalytic activity">
    <reaction evidence="1 7">
        <text>ATP-dependent breakage, passage and rejoining of double-stranded DNA.</text>
        <dbReference type="EC" id="5.6.2.2"/>
    </reaction>
</comment>
<evidence type="ECO:0000256" key="4">
    <source>
        <dbReference type="ARBA" id="ARBA00023029"/>
    </source>
</evidence>
<keyword evidence="10" id="KW-1185">Reference proteome</keyword>
<dbReference type="Gene3D" id="3.90.199.10">
    <property type="entry name" value="Topoisomerase II, domain 5"/>
    <property type="match status" value="1"/>
</dbReference>
<dbReference type="InterPro" id="IPR013757">
    <property type="entry name" value="Topo_IIA_A_a_sf"/>
</dbReference>
<reference evidence="9 10" key="1">
    <citation type="submission" date="2020-08" db="EMBL/GenBank/DDBJ databases">
        <title>Genome public.</title>
        <authorList>
            <person name="Liu C."/>
            <person name="Sun Q."/>
        </authorList>
    </citation>
    <scope>NUCLEOTIDE SEQUENCE [LARGE SCALE GENOMIC DNA]</scope>
    <source>
        <strain evidence="9 10">NSJ-37</strain>
    </source>
</reference>
<dbReference type="InterPro" id="IPR013758">
    <property type="entry name" value="Topo_IIA_A/C_ab"/>
</dbReference>
<comment type="similarity">
    <text evidence="2">Belongs to the type II topoisomerase GyrA/ParC subunit family.</text>
</comment>
<sequence>MKTTDSSIIQLDFSEEMRNSYRDYAVSVIIARALPDIRDGLKPVQRRILYAMKELGLAPDKPHRKSARIVGDTMGKYHPHGDSSIYDALVHMTEDYSLSIPLVDGHGNFGSIDGDSAAAMRYTEARLSSGAMTMLDNLDKGLVPFGPNFDESEKEPLVLPATLPNLLLNGTTGIAVGMATNIPPHNPSEVIDGVIAYMDDPDISTYELMQYIKGPDFPTGAMITNADDIRTIYETGEGKLKLRAKTVIEDSDYGRKNIVITEIPYTVAGNKQKLLESLLTLTKDKVFDEIYDVRDESSKEGIRLVVEVKKDRNVENLLNGLYKKTALEDTYGVNFLAVKDKQPFTFTLKGVIDEFVHFQEELYTKEYEHLLAKAKDRQEIVTGLIVATDVIDLIIEILRGSNSVKQAKLCLTLGITDGISFRNPDSEYEAQTLTFTERQADAILAMPLSRLVGLELMKLHQENETLLANIAEYEDILGSITKLHKVIKKRLTTYKKQFGRPRRTELCNLTVTNYVEEVKEEDIYVLIDRFGYAKSMDSAAYGRLAPETLQEIPHTVMMKNTDKLCVFTDQGNMYQIKAKDIPKGKARDKGMLIHNLCKMNNEENGLLMISFEELFNSQLLFITKKGYVKQVSGIEFETSRYMVSASKLDADDLLVAVEQVMPEDAIFGDRKVIMITKKGMSLGFPLAEVNEFKKTSRGLKGITLADNDEVLHGALVQPDTDIKVFDGKKYNVKRIKLRKRNDKPMKSQILVK</sequence>
<dbReference type="Gene3D" id="3.30.1360.40">
    <property type="match status" value="1"/>
</dbReference>
<feature type="domain" description="Topo IIA-type catalytic" evidence="8">
    <location>
        <begin position="34"/>
        <end position="523"/>
    </location>
</feature>
<keyword evidence="5 7" id="KW-0238">DNA-binding</keyword>
<accession>A0ABR7N4J1</accession>
<dbReference type="NCBIfam" id="NF004044">
    <property type="entry name" value="PRK05561.1"/>
    <property type="match status" value="1"/>
</dbReference>
<dbReference type="PANTHER" id="PTHR43493:SF5">
    <property type="entry name" value="DNA GYRASE SUBUNIT A, CHLOROPLASTIC_MITOCHONDRIAL"/>
    <property type="match status" value="1"/>
</dbReference>
<dbReference type="InterPro" id="IPR002205">
    <property type="entry name" value="Topo_IIA_dom_A"/>
</dbReference>
<proteinExistence type="inferred from homology"/>
<dbReference type="RefSeq" id="WP_249298208.1">
    <property type="nucleotide sequence ID" value="NZ_JACRSX010000014.1"/>
</dbReference>
<evidence type="ECO:0000256" key="2">
    <source>
        <dbReference type="ARBA" id="ARBA00008263"/>
    </source>
</evidence>
<dbReference type="Proteomes" id="UP000606193">
    <property type="component" value="Unassembled WGS sequence"/>
</dbReference>
<keyword evidence="6 7" id="KW-0413">Isomerase</keyword>
<organism evidence="9 10">
    <name type="scientific">Jutongia huaianensis</name>
    <dbReference type="NCBI Taxonomy" id="2763668"/>
    <lineage>
        <taxon>Bacteria</taxon>
        <taxon>Bacillati</taxon>
        <taxon>Bacillota</taxon>
        <taxon>Clostridia</taxon>
        <taxon>Lachnospirales</taxon>
        <taxon>Lachnospiraceae</taxon>
        <taxon>Jutongia</taxon>
    </lineage>
</organism>
<evidence type="ECO:0000313" key="10">
    <source>
        <dbReference type="Proteomes" id="UP000606193"/>
    </source>
</evidence>
<dbReference type="Gene3D" id="1.10.268.10">
    <property type="entry name" value="Topoisomerase, domain 3"/>
    <property type="match status" value="1"/>
</dbReference>
<dbReference type="InterPro" id="IPR035516">
    <property type="entry name" value="Gyrase/topoIV_suA_C"/>
</dbReference>
<feature type="active site" description="O-(5'-phospho-DNA)-tyrosine intermediate" evidence="7">
    <location>
        <position position="122"/>
    </location>
</feature>
<dbReference type="EC" id="5.6.2.2" evidence="3"/>
<evidence type="ECO:0000256" key="5">
    <source>
        <dbReference type="ARBA" id="ARBA00023125"/>
    </source>
</evidence>
<evidence type="ECO:0000256" key="7">
    <source>
        <dbReference type="PROSITE-ProRule" id="PRU01384"/>
    </source>
</evidence>
<dbReference type="Gene3D" id="2.120.10.90">
    <property type="entry name" value="DNA gyrase/topoisomerase IV, subunit A, C-terminal"/>
    <property type="match status" value="1"/>
</dbReference>
<dbReference type="Pfam" id="PF00521">
    <property type="entry name" value="DNA_topoisoIV"/>
    <property type="match status" value="1"/>
</dbReference>
<keyword evidence="4 7" id="KW-0799">Topoisomerase</keyword>
<dbReference type="EMBL" id="JACRSX010000014">
    <property type="protein sequence ID" value="MBC8562987.1"/>
    <property type="molecule type" value="Genomic_DNA"/>
</dbReference>
<dbReference type="CDD" id="cd00187">
    <property type="entry name" value="TOP4c"/>
    <property type="match status" value="1"/>
</dbReference>
<dbReference type="Pfam" id="PF03989">
    <property type="entry name" value="DNA_gyraseA_C"/>
    <property type="match status" value="3"/>
</dbReference>
<dbReference type="SUPFAM" id="SSF56719">
    <property type="entry name" value="Type II DNA topoisomerase"/>
    <property type="match status" value="1"/>
</dbReference>
<dbReference type="PANTHER" id="PTHR43493">
    <property type="entry name" value="DNA GYRASE/TOPOISOMERASE SUBUNIT A"/>
    <property type="match status" value="1"/>
</dbReference>
<dbReference type="InterPro" id="IPR013760">
    <property type="entry name" value="Topo_IIA-like_dom_sf"/>
</dbReference>
<evidence type="ECO:0000259" key="8">
    <source>
        <dbReference type="PROSITE" id="PS52040"/>
    </source>
</evidence>
<evidence type="ECO:0000256" key="6">
    <source>
        <dbReference type="ARBA" id="ARBA00023235"/>
    </source>
</evidence>
<gene>
    <name evidence="9" type="ORF">H8704_10180</name>
</gene>